<keyword evidence="3" id="KW-1185">Reference proteome</keyword>
<accession>A0A5B7JD05</accession>
<feature type="region of interest" description="Disordered" evidence="1">
    <location>
        <begin position="14"/>
        <end position="121"/>
    </location>
</feature>
<dbReference type="AlphaFoldDB" id="A0A5B7JD05"/>
<reference evidence="2 3" key="1">
    <citation type="submission" date="2019-05" db="EMBL/GenBank/DDBJ databases">
        <title>Another draft genome of Portunus trituberculatus and its Hox gene families provides insights of decapod evolution.</title>
        <authorList>
            <person name="Jeong J.-H."/>
            <person name="Song I."/>
            <person name="Kim S."/>
            <person name="Choi T."/>
            <person name="Kim D."/>
            <person name="Ryu S."/>
            <person name="Kim W."/>
        </authorList>
    </citation>
    <scope>NUCLEOTIDE SEQUENCE [LARGE SCALE GENOMIC DNA]</scope>
    <source>
        <tissue evidence="2">Muscle</tissue>
    </source>
</reference>
<sequence>MPLDFFFFYQRSHDNRTTQSRTRENTKQRKNIKTNNISPLPSTHPLTPAHKTHGILRGSRNFTTTNFTTKSVTNSPTKANAEDSPNCKRSGTNSTETQRTEPSTQTPVPASHPANSIHHPPAPIRVLPKCTPNSPNNWNANNCRRAKILIEDADSC</sequence>
<feature type="compositionally biased region" description="Polar residues" evidence="1">
    <location>
        <begin position="87"/>
        <end position="108"/>
    </location>
</feature>
<organism evidence="2 3">
    <name type="scientific">Portunus trituberculatus</name>
    <name type="common">Swimming crab</name>
    <name type="synonym">Neptunus trituberculatus</name>
    <dbReference type="NCBI Taxonomy" id="210409"/>
    <lineage>
        <taxon>Eukaryota</taxon>
        <taxon>Metazoa</taxon>
        <taxon>Ecdysozoa</taxon>
        <taxon>Arthropoda</taxon>
        <taxon>Crustacea</taxon>
        <taxon>Multicrustacea</taxon>
        <taxon>Malacostraca</taxon>
        <taxon>Eumalacostraca</taxon>
        <taxon>Eucarida</taxon>
        <taxon>Decapoda</taxon>
        <taxon>Pleocyemata</taxon>
        <taxon>Brachyura</taxon>
        <taxon>Eubrachyura</taxon>
        <taxon>Portunoidea</taxon>
        <taxon>Portunidae</taxon>
        <taxon>Portuninae</taxon>
        <taxon>Portunus</taxon>
    </lineage>
</organism>
<gene>
    <name evidence="2" type="ORF">E2C01_089244</name>
</gene>
<name>A0A5B7JD05_PORTR</name>
<dbReference type="EMBL" id="VSRR010097220">
    <property type="protein sequence ID" value="MPC94092.1"/>
    <property type="molecule type" value="Genomic_DNA"/>
</dbReference>
<protein>
    <submittedName>
        <fullName evidence="2">Uncharacterized protein</fullName>
    </submittedName>
</protein>
<dbReference type="Proteomes" id="UP000324222">
    <property type="component" value="Unassembled WGS sequence"/>
</dbReference>
<feature type="compositionally biased region" description="Polar residues" evidence="1">
    <location>
        <begin position="33"/>
        <end position="45"/>
    </location>
</feature>
<feature type="compositionally biased region" description="Basic and acidic residues" evidence="1">
    <location>
        <begin position="14"/>
        <end position="27"/>
    </location>
</feature>
<comment type="caution">
    <text evidence="2">The sequence shown here is derived from an EMBL/GenBank/DDBJ whole genome shotgun (WGS) entry which is preliminary data.</text>
</comment>
<evidence type="ECO:0000256" key="1">
    <source>
        <dbReference type="SAM" id="MobiDB-lite"/>
    </source>
</evidence>
<evidence type="ECO:0000313" key="2">
    <source>
        <dbReference type="EMBL" id="MPC94092.1"/>
    </source>
</evidence>
<proteinExistence type="predicted"/>
<evidence type="ECO:0000313" key="3">
    <source>
        <dbReference type="Proteomes" id="UP000324222"/>
    </source>
</evidence>